<dbReference type="RefSeq" id="WP_052075041.1">
    <property type="nucleotide sequence ID" value="NZ_JACYNP010000003.1"/>
</dbReference>
<proteinExistence type="predicted"/>
<dbReference type="EMBL" id="JACYNP010000003">
    <property type="protein sequence ID" value="MBD8121469.1"/>
    <property type="molecule type" value="Genomic_DNA"/>
</dbReference>
<keyword evidence="2" id="KW-1185">Reference proteome</keyword>
<evidence type="ECO:0000313" key="2">
    <source>
        <dbReference type="Proteomes" id="UP000625247"/>
    </source>
</evidence>
<accession>A0ABR9A5Y1</accession>
<organism evidence="1 2">
    <name type="scientific">Pseudomonas lutea</name>
    <dbReference type="NCBI Taxonomy" id="243924"/>
    <lineage>
        <taxon>Bacteria</taxon>
        <taxon>Pseudomonadati</taxon>
        <taxon>Pseudomonadota</taxon>
        <taxon>Gammaproteobacteria</taxon>
        <taxon>Pseudomonadales</taxon>
        <taxon>Pseudomonadaceae</taxon>
        <taxon>Pseudomonas</taxon>
    </lineage>
</organism>
<protein>
    <submittedName>
        <fullName evidence="1">Uncharacterized protein</fullName>
    </submittedName>
</protein>
<reference evidence="1 2" key="1">
    <citation type="journal article" date="2020" name="FEMS Microbiol. Ecol.">
        <title>Temporal dynamics of bacterial communities during seed development and maturation.</title>
        <authorList>
            <person name="Chesneau G."/>
            <person name="Torres-Cortes G."/>
            <person name="Briand M."/>
            <person name="Darrasse A."/>
            <person name="Preveaux A."/>
            <person name="Marais C."/>
            <person name="Jacques M.A."/>
            <person name="Shade A."/>
            <person name="Barret M."/>
        </authorList>
    </citation>
    <scope>NUCLEOTIDE SEQUENCE [LARGE SCALE GENOMIC DNA]</scope>
    <source>
        <strain evidence="1 2">CFBP13723</strain>
    </source>
</reference>
<dbReference type="Proteomes" id="UP000625247">
    <property type="component" value="Unassembled WGS sequence"/>
</dbReference>
<name>A0ABR9A5Y1_9PSED</name>
<gene>
    <name evidence="1" type="ORF">IFT62_09615</name>
</gene>
<sequence>MSDAIRNQMAIVLNQLDTLRACVEALARLELSEVPELAGHQTVDNSQSIAQGFVTLEASIVEMEQTLAMLAEATEQR</sequence>
<evidence type="ECO:0000313" key="1">
    <source>
        <dbReference type="EMBL" id="MBD8121469.1"/>
    </source>
</evidence>
<comment type="caution">
    <text evidence="1">The sequence shown here is derived from an EMBL/GenBank/DDBJ whole genome shotgun (WGS) entry which is preliminary data.</text>
</comment>